<evidence type="ECO:0000256" key="1">
    <source>
        <dbReference type="SAM" id="MobiDB-lite"/>
    </source>
</evidence>
<dbReference type="AlphaFoldDB" id="A0A6J4QZE0"/>
<protein>
    <submittedName>
        <fullName evidence="2">Uncharacterized protein</fullName>
    </submittedName>
</protein>
<proteinExistence type="predicted"/>
<feature type="region of interest" description="Disordered" evidence="1">
    <location>
        <begin position="21"/>
        <end position="83"/>
    </location>
</feature>
<evidence type="ECO:0000313" key="2">
    <source>
        <dbReference type="EMBL" id="CAA9458088.1"/>
    </source>
</evidence>
<dbReference type="EMBL" id="CADCVI010000032">
    <property type="protein sequence ID" value="CAA9458088.1"/>
    <property type="molecule type" value="Genomic_DNA"/>
</dbReference>
<reference evidence="2" key="1">
    <citation type="submission" date="2020-02" db="EMBL/GenBank/DDBJ databases">
        <authorList>
            <person name="Meier V. D."/>
        </authorList>
    </citation>
    <scope>NUCLEOTIDE SEQUENCE</scope>
    <source>
        <strain evidence="2">AVDCRST_MAG25</strain>
    </source>
</reference>
<feature type="non-terminal residue" evidence="2">
    <location>
        <position position="1"/>
    </location>
</feature>
<organism evidence="2">
    <name type="scientific">uncultured Rubrobacteraceae bacterium</name>
    <dbReference type="NCBI Taxonomy" id="349277"/>
    <lineage>
        <taxon>Bacteria</taxon>
        <taxon>Bacillati</taxon>
        <taxon>Actinomycetota</taxon>
        <taxon>Rubrobacteria</taxon>
        <taxon>Rubrobacterales</taxon>
        <taxon>Rubrobacteraceae</taxon>
        <taxon>environmental samples</taxon>
    </lineage>
</organism>
<sequence length="83" mass="8710">GTYPLGVRVGAAPGRLRLRYAGAGRAGDERLRPRGPAGQLRGRARPESGRHGRAGGGPRGRKQRVRVRDVRCGGEAEGGEGNL</sequence>
<accession>A0A6J4QZE0</accession>
<feature type="non-terminal residue" evidence="2">
    <location>
        <position position="83"/>
    </location>
</feature>
<name>A0A6J4QZE0_9ACTN</name>
<gene>
    <name evidence="2" type="ORF">AVDCRST_MAG25-409</name>
</gene>